<evidence type="ECO:0000256" key="1">
    <source>
        <dbReference type="RuleBase" id="RU366034"/>
    </source>
</evidence>
<dbReference type="OrthoDB" id="2989600at2"/>
<dbReference type="InterPro" id="IPR034686">
    <property type="entry name" value="Terpene_cyclase-like_2"/>
</dbReference>
<comment type="similarity">
    <text evidence="1">Belongs to the terpene synthase family.</text>
</comment>
<keyword evidence="1" id="KW-0479">Metal-binding</keyword>
<dbReference type="Gene3D" id="1.10.600.10">
    <property type="entry name" value="Farnesyl Diphosphate Synthase"/>
    <property type="match status" value="1"/>
</dbReference>
<comment type="cofactor">
    <cofactor evidence="1">
        <name>Mg(2+)</name>
        <dbReference type="ChEBI" id="CHEBI:18420"/>
    </cofactor>
</comment>
<organism evidence="2 3">
    <name type="scientific">Chitinophaga solisilvae</name>
    <dbReference type="NCBI Taxonomy" id="1233460"/>
    <lineage>
        <taxon>Bacteria</taxon>
        <taxon>Pseudomonadati</taxon>
        <taxon>Bacteroidota</taxon>
        <taxon>Chitinophagia</taxon>
        <taxon>Chitinophagales</taxon>
        <taxon>Chitinophagaceae</taxon>
        <taxon>Chitinophaga</taxon>
    </lineage>
</organism>
<proteinExistence type="inferred from homology"/>
<dbReference type="EMBL" id="RIAR02000003">
    <property type="protein sequence ID" value="NSL91223.1"/>
    <property type="molecule type" value="Genomic_DNA"/>
</dbReference>
<keyword evidence="3" id="KW-1185">Reference proteome</keyword>
<keyword evidence="1" id="KW-0460">Magnesium</keyword>
<protein>
    <recommendedName>
        <fullName evidence="1">Terpene synthase</fullName>
        <ecNumber evidence="1">4.2.3.-</ecNumber>
    </recommendedName>
</protein>
<dbReference type="PANTHER" id="PTHR35201:SF4">
    <property type="entry name" value="BETA-PINACENE SYNTHASE-RELATED"/>
    <property type="match status" value="1"/>
</dbReference>
<evidence type="ECO:0000313" key="3">
    <source>
        <dbReference type="Proteomes" id="UP000281028"/>
    </source>
</evidence>
<dbReference type="SFLD" id="SFLDG01020">
    <property type="entry name" value="Terpene_Cyclase_Like_2"/>
    <property type="match status" value="1"/>
</dbReference>
<reference evidence="2" key="1">
    <citation type="submission" date="2020-05" db="EMBL/GenBank/DDBJ databases">
        <title>Chitinophaga laudate sp. nov., isolated from a tropical peat swamp.</title>
        <authorList>
            <person name="Goh C.B.S."/>
            <person name="Lee M.S."/>
            <person name="Parimannan S."/>
            <person name="Pasbakhsh P."/>
            <person name="Yule C.M."/>
            <person name="Rajandas H."/>
            <person name="Loke S."/>
            <person name="Croft L."/>
            <person name="Tan J.B.L."/>
        </authorList>
    </citation>
    <scope>NUCLEOTIDE SEQUENCE</scope>
    <source>
        <strain evidence="2">Mgbs1</strain>
    </source>
</reference>
<dbReference type="Pfam" id="PF19086">
    <property type="entry name" value="Terpene_syn_C_2"/>
    <property type="match status" value="1"/>
</dbReference>
<name>A0A3S1CZ99_9BACT</name>
<dbReference type="InterPro" id="IPR008949">
    <property type="entry name" value="Isoprenoid_synthase_dom_sf"/>
</dbReference>
<dbReference type="SUPFAM" id="SSF48576">
    <property type="entry name" value="Terpenoid synthases"/>
    <property type="match status" value="1"/>
</dbReference>
<dbReference type="SFLD" id="SFLDS00005">
    <property type="entry name" value="Isoprenoid_Synthase_Type_I"/>
    <property type="match status" value="1"/>
</dbReference>
<dbReference type="AlphaFoldDB" id="A0A3S1CZ99"/>
<dbReference type="GO" id="GO:0046872">
    <property type="term" value="F:metal ion binding"/>
    <property type="evidence" value="ECO:0007669"/>
    <property type="project" value="UniProtKB-KW"/>
</dbReference>
<dbReference type="GO" id="GO:0010333">
    <property type="term" value="F:terpene synthase activity"/>
    <property type="evidence" value="ECO:0007669"/>
    <property type="project" value="InterPro"/>
</dbReference>
<evidence type="ECO:0000313" key="2">
    <source>
        <dbReference type="EMBL" id="NSL91223.1"/>
    </source>
</evidence>
<dbReference type="Proteomes" id="UP000281028">
    <property type="component" value="Unassembled WGS sequence"/>
</dbReference>
<dbReference type="PANTHER" id="PTHR35201">
    <property type="entry name" value="TERPENE SYNTHASE"/>
    <property type="match status" value="1"/>
</dbReference>
<gene>
    <name evidence="2" type="ORF">ECE50_030655</name>
</gene>
<accession>A0A3S1CZ99</accession>
<dbReference type="EC" id="4.2.3.-" evidence="1"/>
<comment type="caution">
    <text evidence="2">The sequence shown here is derived from an EMBL/GenBank/DDBJ whole genome shotgun (WGS) entry which is preliminary data.</text>
</comment>
<keyword evidence="1" id="KW-0456">Lyase</keyword>
<sequence>MRKQKIAELLAPFPPRINRFANESRENTRKWVEKFKLHEGSDFDAYLKDNLTYMTARFYPTAPKERFFIADQFNTLLFAMDDRMDHQDNKDIIISSKERFTRFIDACLLIMKGEYKGQLPATGHLAALHDVWTKVKTISTPAWQEKFISSISKMFDAALWAHDNVAARHIPSIAAFYTMRPFLGAAHTSTDMIEIIEDVHIPNTILDLPYFQEITRLCQITVCIANDMFSVMKEIGHQDYHNMVVIMMQEKDIHLKQAMKETRRLYNADMRQFLRLMSINSHQLFTGYEAEILRYKECLQAIMRGNIDWSSKETNRYTNFVYGKSQLVKRKEI</sequence>